<feature type="domain" description="TRNA-binding" evidence="12">
    <location>
        <begin position="203"/>
        <end position="296"/>
    </location>
</feature>
<evidence type="ECO:0000256" key="8">
    <source>
        <dbReference type="ARBA" id="ARBA00023146"/>
    </source>
</evidence>
<evidence type="ECO:0000256" key="7">
    <source>
        <dbReference type="ARBA" id="ARBA00022917"/>
    </source>
</evidence>
<keyword evidence="14" id="KW-1185">Reference proteome</keyword>
<dbReference type="InterPro" id="IPR006195">
    <property type="entry name" value="aa-tRNA-synth_II"/>
</dbReference>
<evidence type="ECO:0000256" key="6">
    <source>
        <dbReference type="ARBA" id="ARBA00022884"/>
    </source>
</evidence>
<dbReference type="Gene3D" id="2.40.50.140">
    <property type="entry name" value="Nucleic acid-binding proteins"/>
    <property type="match status" value="1"/>
</dbReference>
<dbReference type="InterPro" id="IPR002319">
    <property type="entry name" value="Phenylalanyl-tRNA_Synthase"/>
</dbReference>
<gene>
    <name evidence="13" type="ORF">CHS0354_035246</name>
</gene>
<dbReference type="GO" id="GO:0005524">
    <property type="term" value="F:ATP binding"/>
    <property type="evidence" value="ECO:0007669"/>
    <property type="project" value="UniProtKB-KW"/>
</dbReference>
<dbReference type="AlphaFoldDB" id="A0AAE0S2S0"/>
<evidence type="ECO:0000256" key="4">
    <source>
        <dbReference type="ARBA" id="ARBA00022741"/>
    </source>
</evidence>
<evidence type="ECO:0000259" key="12">
    <source>
        <dbReference type="PROSITE" id="PS50886"/>
    </source>
</evidence>
<reference evidence="13" key="2">
    <citation type="journal article" date="2021" name="Genome Biol. Evol.">
        <title>Developing a high-quality reference genome for a parasitic bivalve with doubly uniparental inheritance (Bivalvia: Unionida).</title>
        <authorList>
            <person name="Smith C.H."/>
        </authorList>
    </citation>
    <scope>NUCLEOTIDE SEQUENCE</scope>
    <source>
        <strain evidence="13">CHS0354</strain>
        <tissue evidence="13">Mantle</tissue>
    </source>
</reference>
<keyword evidence="6 10" id="KW-0694">RNA-binding</keyword>
<evidence type="ECO:0000256" key="5">
    <source>
        <dbReference type="ARBA" id="ARBA00022840"/>
    </source>
</evidence>
<proteinExistence type="predicted"/>
<dbReference type="PROSITE" id="PS50862">
    <property type="entry name" value="AA_TRNA_LIGASE_II"/>
    <property type="match status" value="1"/>
</dbReference>
<reference evidence="13" key="3">
    <citation type="submission" date="2023-05" db="EMBL/GenBank/DDBJ databases">
        <authorList>
            <person name="Smith C.H."/>
        </authorList>
    </citation>
    <scope>NUCLEOTIDE SEQUENCE</scope>
    <source>
        <strain evidence="13">CHS0354</strain>
        <tissue evidence="13">Mantle</tissue>
    </source>
</reference>
<reference evidence="13" key="1">
    <citation type="journal article" date="2021" name="Genome Biol. Evol.">
        <title>A High-Quality Reference Genome for a Parasitic Bivalve with Doubly Uniparental Inheritance (Bivalvia: Unionida).</title>
        <authorList>
            <person name="Smith C.H."/>
        </authorList>
    </citation>
    <scope>NUCLEOTIDE SEQUENCE</scope>
    <source>
        <strain evidence="13">CHS0354</strain>
    </source>
</reference>
<evidence type="ECO:0000256" key="1">
    <source>
        <dbReference type="ARBA" id="ARBA00012814"/>
    </source>
</evidence>
<dbReference type="CDD" id="cd02796">
    <property type="entry name" value="tRNA_bind_bactPheRS"/>
    <property type="match status" value="1"/>
</dbReference>
<evidence type="ECO:0000256" key="10">
    <source>
        <dbReference type="PROSITE-ProRule" id="PRU00209"/>
    </source>
</evidence>
<dbReference type="GO" id="GO:0000049">
    <property type="term" value="F:tRNA binding"/>
    <property type="evidence" value="ECO:0007669"/>
    <property type="project" value="UniProtKB-UniRule"/>
</dbReference>
<dbReference type="CDD" id="cd00496">
    <property type="entry name" value="PheRS_alpha_core"/>
    <property type="match status" value="1"/>
</dbReference>
<keyword evidence="3" id="KW-0436">Ligase</keyword>
<sequence length="296" mass="33062">MDGPHIDSQYYNFEALNIPAGHPARDMQDTFYFEGGDVLRTQTSTLQIRAMEIYKPPLRIIGPGKVFRAERIDATHECCFHQIEGLVVDKNISVANLIYFTRIMLSGIFKQDTEIRLRPGYFPFVEPGFEVELACSFCKKKGCRICKHTGWIEIMGCGMVHPNVLRNINWIKDYTDIPAVSPKDLSVAVTLKVCEVEEYEETGLYLKDVIAVRVVSYAKHPDADKLRLVKVTDGKQDHSVVCGADNFKEGDIVPLATVGTSLPGGLKIKKSKIRGIESEGMLCAEDELGFSDDHSG</sequence>
<dbReference type="GO" id="GO:0004826">
    <property type="term" value="F:phenylalanine-tRNA ligase activity"/>
    <property type="evidence" value="ECO:0007669"/>
    <property type="project" value="UniProtKB-EC"/>
</dbReference>
<dbReference type="EMBL" id="JAEAOA010002069">
    <property type="protein sequence ID" value="KAK3584165.1"/>
    <property type="molecule type" value="Genomic_DNA"/>
</dbReference>
<dbReference type="GO" id="GO:0005737">
    <property type="term" value="C:cytoplasm"/>
    <property type="evidence" value="ECO:0007669"/>
    <property type="project" value="TreeGrafter"/>
</dbReference>
<evidence type="ECO:0000259" key="11">
    <source>
        <dbReference type="PROSITE" id="PS50862"/>
    </source>
</evidence>
<evidence type="ECO:0000256" key="9">
    <source>
        <dbReference type="ARBA" id="ARBA00049255"/>
    </source>
</evidence>
<keyword evidence="2 10" id="KW-0820">tRNA-binding</keyword>
<dbReference type="Pfam" id="PF01588">
    <property type="entry name" value="tRNA_bind"/>
    <property type="match status" value="1"/>
</dbReference>
<dbReference type="InterPro" id="IPR012340">
    <property type="entry name" value="NA-bd_OB-fold"/>
</dbReference>
<dbReference type="InterPro" id="IPR033714">
    <property type="entry name" value="tRNA_bind_bactPheRS"/>
</dbReference>
<name>A0AAE0S2S0_9BIVA</name>
<dbReference type="SUPFAM" id="SSF50249">
    <property type="entry name" value="Nucleic acid-binding proteins"/>
    <property type="match status" value="1"/>
</dbReference>
<dbReference type="Gene3D" id="3.30.930.10">
    <property type="entry name" value="Bira Bifunctional Protein, Domain 2"/>
    <property type="match status" value="1"/>
</dbReference>
<dbReference type="GO" id="GO:0006432">
    <property type="term" value="P:phenylalanyl-tRNA aminoacylation"/>
    <property type="evidence" value="ECO:0007669"/>
    <property type="project" value="TreeGrafter"/>
</dbReference>
<keyword evidence="5" id="KW-0067">ATP-binding</keyword>
<evidence type="ECO:0000256" key="3">
    <source>
        <dbReference type="ARBA" id="ARBA00022598"/>
    </source>
</evidence>
<dbReference type="PROSITE" id="PS50886">
    <property type="entry name" value="TRBD"/>
    <property type="match status" value="1"/>
</dbReference>
<dbReference type="PANTHER" id="PTHR11538">
    <property type="entry name" value="PHENYLALANYL-TRNA SYNTHETASE"/>
    <property type="match status" value="1"/>
</dbReference>
<evidence type="ECO:0000313" key="13">
    <source>
        <dbReference type="EMBL" id="KAK3584165.1"/>
    </source>
</evidence>
<accession>A0AAE0S2S0</accession>
<evidence type="ECO:0000256" key="2">
    <source>
        <dbReference type="ARBA" id="ARBA00022555"/>
    </source>
</evidence>
<dbReference type="InterPro" id="IPR045864">
    <property type="entry name" value="aa-tRNA-synth_II/BPL/LPL"/>
</dbReference>
<dbReference type="Pfam" id="PF01409">
    <property type="entry name" value="tRNA-synt_2d"/>
    <property type="match status" value="1"/>
</dbReference>
<dbReference type="Proteomes" id="UP001195483">
    <property type="component" value="Unassembled WGS sequence"/>
</dbReference>
<keyword evidence="7" id="KW-0648">Protein biosynthesis</keyword>
<dbReference type="EC" id="6.1.1.20" evidence="1"/>
<protein>
    <recommendedName>
        <fullName evidence="1">phenylalanine--tRNA ligase</fullName>
        <ecNumber evidence="1">6.1.1.20</ecNumber>
    </recommendedName>
</protein>
<dbReference type="SUPFAM" id="SSF55681">
    <property type="entry name" value="Class II aaRS and biotin synthetases"/>
    <property type="match status" value="1"/>
</dbReference>
<dbReference type="PANTHER" id="PTHR11538:SF41">
    <property type="entry name" value="PHENYLALANINE--TRNA LIGASE, MITOCHONDRIAL"/>
    <property type="match status" value="1"/>
</dbReference>
<comment type="catalytic activity">
    <reaction evidence="9">
        <text>tRNA(Phe) + L-phenylalanine + ATP = L-phenylalanyl-tRNA(Phe) + AMP + diphosphate + H(+)</text>
        <dbReference type="Rhea" id="RHEA:19413"/>
        <dbReference type="Rhea" id="RHEA-COMP:9668"/>
        <dbReference type="Rhea" id="RHEA-COMP:9699"/>
        <dbReference type="ChEBI" id="CHEBI:15378"/>
        <dbReference type="ChEBI" id="CHEBI:30616"/>
        <dbReference type="ChEBI" id="CHEBI:33019"/>
        <dbReference type="ChEBI" id="CHEBI:58095"/>
        <dbReference type="ChEBI" id="CHEBI:78442"/>
        <dbReference type="ChEBI" id="CHEBI:78531"/>
        <dbReference type="ChEBI" id="CHEBI:456215"/>
        <dbReference type="EC" id="6.1.1.20"/>
    </reaction>
</comment>
<feature type="domain" description="Aminoacyl-transfer RNA synthetases class-II family profile" evidence="11">
    <location>
        <begin position="1"/>
        <end position="133"/>
    </location>
</feature>
<evidence type="ECO:0000313" key="14">
    <source>
        <dbReference type="Proteomes" id="UP001195483"/>
    </source>
</evidence>
<dbReference type="InterPro" id="IPR002547">
    <property type="entry name" value="tRNA-bd_dom"/>
</dbReference>
<keyword evidence="4" id="KW-0547">Nucleotide-binding</keyword>
<keyword evidence="8" id="KW-0030">Aminoacyl-tRNA synthetase</keyword>
<organism evidence="13 14">
    <name type="scientific">Potamilus streckersoni</name>
    <dbReference type="NCBI Taxonomy" id="2493646"/>
    <lineage>
        <taxon>Eukaryota</taxon>
        <taxon>Metazoa</taxon>
        <taxon>Spiralia</taxon>
        <taxon>Lophotrochozoa</taxon>
        <taxon>Mollusca</taxon>
        <taxon>Bivalvia</taxon>
        <taxon>Autobranchia</taxon>
        <taxon>Heteroconchia</taxon>
        <taxon>Palaeoheterodonta</taxon>
        <taxon>Unionida</taxon>
        <taxon>Unionoidea</taxon>
        <taxon>Unionidae</taxon>
        <taxon>Ambleminae</taxon>
        <taxon>Lampsilini</taxon>
        <taxon>Potamilus</taxon>
    </lineage>
</organism>
<comment type="caution">
    <text evidence="13">The sequence shown here is derived from an EMBL/GenBank/DDBJ whole genome shotgun (WGS) entry which is preliminary data.</text>
</comment>